<comment type="caution">
    <text evidence="1">The sequence shown here is derived from an EMBL/GenBank/DDBJ whole genome shotgun (WGS) entry which is preliminary data.</text>
</comment>
<reference evidence="1 2" key="1">
    <citation type="submission" date="2024-03" db="EMBL/GenBank/DDBJ databases">
        <title>Bacilli Hybrid Assemblies.</title>
        <authorList>
            <person name="Kovac J."/>
        </authorList>
    </citation>
    <scope>NUCLEOTIDE SEQUENCE [LARGE SCALE GENOMIC DNA]</scope>
    <source>
        <strain evidence="1 2">FSL M8-0022</strain>
    </source>
</reference>
<proteinExistence type="predicted"/>
<name>A0ABU9JZX1_9BACI</name>
<dbReference type="Proteomes" id="UP001459714">
    <property type="component" value="Unassembled WGS sequence"/>
</dbReference>
<organism evidence="1 2">
    <name type="scientific">Caldifermentibacillus hisashii</name>
    <dbReference type="NCBI Taxonomy" id="996558"/>
    <lineage>
        <taxon>Bacteria</taxon>
        <taxon>Bacillati</taxon>
        <taxon>Bacillota</taxon>
        <taxon>Bacilli</taxon>
        <taxon>Bacillales</taxon>
        <taxon>Bacillaceae</taxon>
        <taxon>Caldifermentibacillus</taxon>
    </lineage>
</organism>
<keyword evidence="2" id="KW-1185">Reference proteome</keyword>
<dbReference type="RefSeq" id="WP_342020512.1">
    <property type="nucleotide sequence ID" value="NZ_JBBYAK010000001.1"/>
</dbReference>
<gene>
    <name evidence="1" type="ORF">NST17_14755</name>
</gene>
<evidence type="ECO:0000313" key="2">
    <source>
        <dbReference type="Proteomes" id="UP001459714"/>
    </source>
</evidence>
<accession>A0ABU9JZX1</accession>
<dbReference type="EMBL" id="JBBYAK010000001">
    <property type="protein sequence ID" value="MEL3958422.1"/>
    <property type="molecule type" value="Genomic_DNA"/>
</dbReference>
<protein>
    <submittedName>
        <fullName evidence="1">Uncharacterized protein</fullName>
    </submittedName>
</protein>
<sequence length="98" mass="11570">MATRIGLVVKKWGFPTQNGDENRFRRQKTGFSASKWRRERGSSPKNGVFRLKMVTRLRLVVKNTTFSPKNGDEIHSYRQKIPHLDKKRPIFRNPKVFI</sequence>
<evidence type="ECO:0000313" key="1">
    <source>
        <dbReference type="EMBL" id="MEL3958422.1"/>
    </source>
</evidence>